<dbReference type="Proteomes" id="UP000015104">
    <property type="component" value="Unassembled WGS sequence"/>
</dbReference>
<dbReference type="AlphaFoldDB" id="T1JWT2"/>
<dbReference type="HOGENOM" id="CLU_2999028_0_0_1"/>
<sequence>MLNLILHDLSFHGISYRLNLICEDLFTDREFSKFWCNLCPKEIGKARLSVGFRVNNK</sequence>
<evidence type="ECO:0000313" key="2">
    <source>
        <dbReference type="Proteomes" id="UP000015104"/>
    </source>
</evidence>
<protein>
    <submittedName>
        <fullName evidence="1">Uncharacterized protein</fullName>
    </submittedName>
</protein>
<reference evidence="2" key="1">
    <citation type="submission" date="2011-08" db="EMBL/GenBank/DDBJ databases">
        <authorList>
            <person name="Rombauts S."/>
        </authorList>
    </citation>
    <scope>NUCLEOTIDE SEQUENCE</scope>
    <source>
        <strain evidence="2">London</strain>
    </source>
</reference>
<keyword evidence="2" id="KW-1185">Reference proteome</keyword>
<name>T1JWT2_TETUR</name>
<dbReference type="EnsemblMetazoa" id="tetur02g09410.1">
    <property type="protein sequence ID" value="tetur02g09410.1"/>
    <property type="gene ID" value="tetur02g09410"/>
</dbReference>
<organism evidence="1 2">
    <name type="scientific">Tetranychus urticae</name>
    <name type="common">Two-spotted spider mite</name>
    <dbReference type="NCBI Taxonomy" id="32264"/>
    <lineage>
        <taxon>Eukaryota</taxon>
        <taxon>Metazoa</taxon>
        <taxon>Ecdysozoa</taxon>
        <taxon>Arthropoda</taxon>
        <taxon>Chelicerata</taxon>
        <taxon>Arachnida</taxon>
        <taxon>Acari</taxon>
        <taxon>Acariformes</taxon>
        <taxon>Trombidiformes</taxon>
        <taxon>Prostigmata</taxon>
        <taxon>Eleutherengona</taxon>
        <taxon>Raphignathae</taxon>
        <taxon>Tetranychoidea</taxon>
        <taxon>Tetranychidae</taxon>
        <taxon>Tetranychus</taxon>
    </lineage>
</organism>
<evidence type="ECO:0000313" key="1">
    <source>
        <dbReference type="EnsemblMetazoa" id="tetur02g09410.1"/>
    </source>
</evidence>
<dbReference type="EMBL" id="CAEY01000815">
    <property type="status" value="NOT_ANNOTATED_CDS"/>
    <property type="molecule type" value="Genomic_DNA"/>
</dbReference>
<accession>T1JWT2</accession>
<reference evidence="1" key="2">
    <citation type="submission" date="2015-06" db="UniProtKB">
        <authorList>
            <consortium name="EnsemblMetazoa"/>
        </authorList>
    </citation>
    <scope>IDENTIFICATION</scope>
</reference>
<proteinExistence type="predicted"/>